<feature type="transmembrane region" description="Helical" evidence="6">
    <location>
        <begin position="98"/>
        <end position="118"/>
    </location>
</feature>
<evidence type="ECO:0000256" key="4">
    <source>
        <dbReference type="ARBA" id="ARBA00022989"/>
    </source>
</evidence>
<keyword evidence="4 6" id="KW-1133">Transmembrane helix</keyword>
<reference evidence="7 8" key="1">
    <citation type="journal article" date="2019" name="Int. J. Syst. Evol. Microbiol.">
        <title>The Global Catalogue of Microorganisms (GCM) 10K type strain sequencing project: providing services to taxonomists for standard genome sequencing and annotation.</title>
        <authorList>
            <consortium name="The Broad Institute Genomics Platform"/>
            <consortium name="The Broad Institute Genome Sequencing Center for Infectious Disease"/>
            <person name="Wu L."/>
            <person name="Ma J."/>
        </authorList>
    </citation>
    <scope>NUCLEOTIDE SEQUENCE [LARGE SCALE GENOMIC DNA]</scope>
    <source>
        <strain evidence="7 8">DT31</strain>
    </source>
</reference>
<dbReference type="InterPro" id="IPR050367">
    <property type="entry name" value="APC_superfamily"/>
</dbReference>
<feature type="transmembrane region" description="Helical" evidence="6">
    <location>
        <begin position="238"/>
        <end position="261"/>
    </location>
</feature>
<dbReference type="PANTHER" id="PTHR42770:SF11">
    <property type="entry name" value="INNER MEMBRANE TRANSPORT PROTEIN YBAT"/>
    <property type="match status" value="1"/>
</dbReference>
<evidence type="ECO:0000256" key="2">
    <source>
        <dbReference type="ARBA" id="ARBA00022475"/>
    </source>
</evidence>
<evidence type="ECO:0000256" key="5">
    <source>
        <dbReference type="ARBA" id="ARBA00023136"/>
    </source>
</evidence>
<comment type="subcellular location">
    <subcellularLocation>
        <location evidence="1">Cell membrane</location>
        <topology evidence="1">Multi-pass membrane protein</topology>
    </subcellularLocation>
</comment>
<dbReference type="PIRSF" id="PIRSF006060">
    <property type="entry name" value="AA_transporter"/>
    <property type="match status" value="1"/>
</dbReference>
<keyword evidence="5 6" id="KW-0472">Membrane</keyword>
<dbReference type="Pfam" id="PF13520">
    <property type="entry name" value="AA_permease_2"/>
    <property type="match status" value="1"/>
</dbReference>
<proteinExistence type="predicted"/>
<gene>
    <name evidence="7" type="ORF">ACFQL9_00010</name>
</gene>
<protein>
    <submittedName>
        <fullName evidence="7">APC family permease</fullName>
    </submittedName>
</protein>
<sequence length="455" mass="46527">MGESSTDQDGRLGLFGAVSISVGGMIGGGVFAVLGVVATIAGAASWAAFTLASLVSLCAAYSYLRLNAMGDNRGGSVAQLEEYLDDASIAGMVGWTLLFGYVGAIAMYAYAFGSFAVALTPGGVAAAVPLGEALLRPAYSVLAVALFVGLNVLGARATGTSEEVLVVAKVAVLLAFGALGVWFGARQGSMEYGFDTLGSVTPVVMATAVSFVSFQGWQLLMYDQESIRNVETNLPRAIYASILITILVDGLIAIVVTSLAAPDVIQQHPERALAIAVEPIVGGIGFTVVAVAAVFSTGSAINGTLFSAANFAKGMVSDGLLPDETGRAGADGAPRRTVLLLGGIAAVFTAYGSLDAITSFGSLAFMGVFGVVCAIAFARRDHESVNPVAPALGAVGCGAFAVLLGVHLWRAERGTFWAVLILAAAVLAVETVYFERETVLDGVERAEEALTPDEG</sequence>
<dbReference type="PANTHER" id="PTHR42770">
    <property type="entry name" value="AMINO ACID TRANSPORTER-RELATED"/>
    <property type="match status" value="1"/>
</dbReference>
<evidence type="ECO:0000313" key="7">
    <source>
        <dbReference type="EMBL" id="MFC7068010.1"/>
    </source>
</evidence>
<dbReference type="GO" id="GO:0005886">
    <property type="term" value="C:plasma membrane"/>
    <property type="evidence" value="ECO:0007669"/>
    <property type="project" value="UniProtKB-SubCell"/>
</dbReference>
<evidence type="ECO:0000313" key="8">
    <source>
        <dbReference type="Proteomes" id="UP001596461"/>
    </source>
</evidence>
<evidence type="ECO:0000256" key="3">
    <source>
        <dbReference type="ARBA" id="ARBA00022692"/>
    </source>
</evidence>
<feature type="transmembrane region" description="Helical" evidence="6">
    <location>
        <begin position="415"/>
        <end position="434"/>
    </location>
</feature>
<dbReference type="InterPro" id="IPR002293">
    <property type="entry name" value="AA/rel_permease1"/>
</dbReference>
<keyword evidence="8" id="KW-1185">Reference proteome</keyword>
<feature type="transmembrane region" description="Helical" evidence="6">
    <location>
        <begin position="43"/>
        <end position="64"/>
    </location>
</feature>
<accession>A0ABD5W6F6</accession>
<feature type="transmembrane region" description="Helical" evidence="6">
    <location>
        <begin position="164"/>
        <end position="185"/>
    </location>
</feature>
<dbReference type="Gene3D" id="1.20.1740.10">
    <property type="entry name" value="Amino acid/polyamine transporter I"/>
    <property type="match status" value="1"/>
</dbReference>
<feature type="transmembrane region" description="Helical" evidence="6">
    <location>
        <begin position="138"/>
        <end position="157"/>
    </location>
</feature>
<name>A0ABD5W6F6_9EURY</name>
<keyword evidence="3 6" id="KW-0812">Transmembrane</keyword>
<evidence type="ECO:0000256" key="1">
    <source>
        <dbReference type="ARBA" id="ARBA00004651"/>
    </source>
</evidence>
<feature type="transmembrane region" description="Helical" evidence="6">
    <location>
        <begin position="197"/>
        <end position="217"/>
    </location>
</feature>
<dbReference type="EMBL" id="JBHTAH010000001">
    <property type="protein sequence ID" value="MFC7068010.1"/>
    <property type="molecule type" value="Genomic_DNA"/>
</dbReference>
<dbReference type="AlphaFoldDB" id="A0ABD5W6F6"/>
<dbReference type="Proteomes" id="UP001596461">
    <property type="component" value="Unassembled WGS sequence"/>
</dbReference>
<dbReference type="GeneID" id="81123688"/>
<keyword evidence="2" id="KW-1003">Cell membrane</keyword>
<organism evidence="7 8">
    <name type="scientific">Halobaculum lipolyticum</name>
    <dbReference type="NCBI Taxonomy" id="3032001"/>
    <lineage>
        <taxon>Archaea</taxon>
        <taxon>Methanobacteriati</taxon>
        <taxon>Methanobacteriota</taxon>
        <taxon>Stenosarchaea group</taxon>
        <taxon>Halobacteria</taxon>
        <taxon>Halobacteriales</taxon>
        <taxon>Haloferacaceae</taxon>
        <taxon>Halobaculum</taxon>
    </lineage>
</organism>
<feature type="transmembrane region" description="Helical" evidence="6">
    <location>
        <begin position="390"/>
        <end position="409"/>
    </location>
</feature>
<feature type="transmembrane region" description="Helical" evidence="6">
    <location>
        <begin position="273"/>
        <end position="295"/>
    </location>
</feature>
<comment type="caution">
    <text evidence="7">The sequence shown here is derived from an EMBL/GenBank/DDBJ whole genome shotgun (WGS) entry which is preliminary data.</text>
</comment>
<dbReference type="RefSeq" id="WP_284031876.1">
    <property type="nucleotide sequence ID" value="NZ_CP126154.1"/>
</dbReference>
<feature type="transmembrane region" description="Helical" evidence="6">
    <location>
        <begin position="360"/>
        <end position="378"/>
    </location>
</feature>
<feature type="transmembrane region" description="Helical" evidence="6">
    <location>
        <begin position="12"/>
        <end position="37"/>
    </location>
</feature>
<evidence type="ECO:0000256" key="6">
    <source>
        <dbReference type="SAM" id="Phobius"/>
    </source>
</evidence>